<keyword evidence="2" id="KW-0963">Cytoplasm</keyword>
<comment type="subcellular location">
    <subcellularLocation>
        <location evidence="1">Cytoplasm</location>
    </subcellularLocation>
</comment>
<dbReference type="GO" id="GO:0005737">
    <property type="term" value="C:cytoplasm"/>
    <property type="evidence" value="ECO:0007669"/>
    <property type="project" value="UniProtKB-SubCell"/>
</dbReference>
<dbReference type="Proteomes" id="UP000678499">
    <property type="component" value="Unassembled WGS sequence"/>
</dbReference>
<keyword evidence="5" id="KW-0677">Repeat</keyword>
<sequence>MLAFLMRENIRELFAQKPFPAVASSVINVAVAIGSEAIAIGCEDGNLIFLVLSNQSFQRTGRKICHFSSIKSLAVTSANNNPGNNKYLLAFGGGRATICLYEVVLQGKEKRTELYSVKISSDVTVGTKGTPGPRKPWTCSINECLDTSECRVNSLKFLSPEILVAACSDGFLRVFDVLGPDGLDLKWQVEPSPAAVLKCQVLPTLDGCGIFLAGSSDGLLRVFTDNKEQQKVLEWIGHSAGITAIDVVQRAENCWIVATGGDDNALSLAVISANSDVLSSTNTFKSWSVKTTTNSQATACQISGVRILSSSGKILSVGLDQRFVLWDFEIPDGDNAVDQVILRPVAFRMTNIADIHDLVVLQSDDGSLGAVAVGQGIEWIRHEIPPSTGAVQFTQRV</sequence>
<dbReference type="SUPFAM" id="SSF50978">
    <property type="entry name" value="WD40 repeat-like"/>
    <property type="match status" value="1"/>
</dbReference>
<dbReference type="Pfam" id="PF00400">
    <property type="entry name" value="WD40"/>
    <property type="match status" value="1"/>
</dbReference>
<evidence type="ECO:0000256" key="3">
    <source>
        <dbReference type="ARBA" id="ARBA00022574"/>
    </source>
</evidence>
<dbReference type="OrthoDB" id="5594999at2759"/>
<evidence type="ECO:0000256" key="5">
    <source>
        <dbReference type="ARBA" id="ARBA00022737"/>
    </source>
</evidence>
<comment type="similarity">
    <text evidence="6">Belongs to the WD repeat WDR6 family.</text>
</comment>
<dbReference type="InterPro" id="IPR015943">
    <property type="entry name" value="WD40/YVTN_repeat-like_dom_sf"/>
</dbReference>
<protein>
    <recommendedName>
        <fullName evidence="7">tRNA (34-2'-O)-methyltransferase regulator WDR6</fullName>
    </recommendedName>
</protein>
<evidence type="ECO:0000313" key="8">
    <source>
        <dbReference type="EMBL" id="CAD7282923.1"/>
    </source>
</evidence>
<evidence type="ECO:0000256" key="2">
    <source>
        <dbReference type="ARBA" id="ARBA00022490"/>
    </source>
</evidence>
<reference evidence="8" key="1">
    <citation type="submission" date="2020-11" db="EMBL/GenBank/DDBJ databases">
        <authorList>
            <person name="Tran Van P."/>
        </authorList>
    </citation>
    <scope>NUCLEOTIDE SEQUENCE</scope>
</reference>
<dbReference type="EMBL" id="CAJPEX010004519">
    <property type="protein sequence ID" value="CAG0923075.1"/>
    <property type="molecule type" value="Genomic_DNA"/>
</dbReference>
<dbReference type="AlphaFoldDB" id="A0A7R9BZ09"/>
<dbReference type="InterPro" id="IPR036322">
    <property type="entry name" value="WD40_repeat_dom_sf"/>
</dbReference>
<organism evidence="8">
    <name type="scientific">Notodromas monacha</name>
    <dbReference type="NCBI Taxonomy" id="399045"/>
    <lineage>
        <taxon>Eukaryota</taxon>
        <taxon>Metazoa</taxon>
        <taxon>Ecdysozoa</taxon>
        <taxon>Arthropoda</taxon>
        <taxon>Crustacea</taxon>
        <taxon>Oligostraca</taxon>
        <taxon>Ostracoda</taxon>
        <taxon>Podocopa</taxon>
        <taxon>Podocopida</taxon>
        <taxon>Cypridocopina</taxon>
        <taxon>Cypridoidea</taxon>
        <taxon>Cyprididae</taxon>
        <taxon>Notodromas</taxon>
    </lineage>
</organism>
<dbReference type="InterPro" id="IPR001680">
    <property type="entry name" value="WD40_rpt"/>
</dbReference>
<evidence type="ECO:0000256" key="7">
    <source>
        <dbReference type="ARBA" id="ARBA00040154"/>
    </source>
</evidence>
<dbReference type="EMBL" id="OA886556">
    <property type="protein sequence ID" value="CAD7282923.1"/>
    <property type="molecule type" value="Genomic_DNA"/>
</dbReference>
<dbReference type="InterPro" id="IPR051973">
    <property type="entry name" value="tRNA_Anticodon_Mtase-Reg"/>
</dbReference>
<dbReference type="Gene3D" id="2.130.10.10">
    <property type="entry name" value="YVTN repeat-like/Quinoprotein amine dehydrogenase"/>
    <property type="match status" value="1"/>
</dbReference>
<dbReference type="SMART" id="SM00320">
    <property type="entry name" value="WD40"/>
    <property type="match status" value="5"/>
</dbReference>
<name>A0A7R9BZ09_9CRUS</name>
<gene>
    <name evidence="8" type="ORF">NMOB1V02_LOCUS10541</name>
</gene>
<evidence type="ECO:0000256" key="1">
    <source>
        <dbReference type="ARBA" id="ARBA00004496"/>
    </source>
</evidence>
<accession>A0A7R9BZ09</accession>
<evidence type="ECO:0000256" key="4">
    <source>
        <dbReference type="ARBA" id="ARBA00022694"/>
    </source>
</evidence>
<evidence type="ECO:0000313" key="9">
    <source>
        <dbReference type="Proteomes" id="UP000678499"/>
    </source>
</evidence>
<dbReference type="PANTHER" id="PTHR14344:SF3">
    <property type="entry name" value="WD REPEAT-CONTAINING PROTEIN 6"/>
    <property type="match status" value="1"/>
</dbReference>
<proteinExistence type="inferred from homology"/>
<evidence type="ECO:0000256" key="6">
    <source>
        <dbReference type="ARBA" id="ARBA00038255"/>
    </source>
</evidence>
<keyword evidence="9" id="KW-1185">Reference proteome</keyword>
<keyword evidence="3" id="KW-0853">WD repeat</keyword>
<dbReference type="GO" id="GO:0030488">
    <property type="term" value="P:tRNA methylation"/>
    <property type="evidence" value="ECO:0007669"/>
    <property type="project" value="TreeGrafter"/>
</dbReference>
<keyword evidence="4" id="KW-0819">tRNA processing</keyword>
<dbReference type="PANTHER" id="PTHR14344">
    <property type="entry name" value="WD REPEAT PROTEIN"/>
    <property type="match status" value="1"/>
</dbReference>